<organism evidence="1 2">
    <name type="scientific">Colletotrichum chrysophilum</name>
    <dbReference type="NCBI Taxonomy" id="1836956"/>
    <lineage>
        <taxon>Eukaryota</taxon>
        <taxon>Fungi</taxon>
        <taxon>Dikarya</taxon>
        <taxon>Ascomycota</taxon>
        <taxon>Pezizomycotina</taxon>
        <taxon>Sordariomycetes</taxon>
        <taxon>Hypocreomycetidae</taxon>
        <taxon>Glomerellales</taxon>
        <taxon>Glomerellaceae</taxon>
        <taxon>Colletotrichum</taxon>
        <taxon>Colletotrichum gloeosporioides species complex</taxon>
    </lineage>
</organism>
<dbReference type="Proteomes" id="UP001243330">
    <property type="component" value="Unassembled WGS sequence"/>
</dbReference>
<accession>A0AAD9ENC3</accession>
<proteinExistence type="predicted"/>
<evidence type="ECO:0000313" key="2">
    <source>
        <dbReference type="Proteomes" id="UP001243330"/>
    </source>
</evidence>
<protein>
    <submittedName>
        <fullName evidence="1">Uncharacterized protein</fullName>
    </submittedName>
</protein>
<comment type="caution">
    <text evidence="1">The sequence shown here is derived from an EMBL/GenBank/DDBJ whole genome shotgun (WGS) entry which is preliminary data.</text>
</comment>
<dbReference type="AlphaFoldDB" id="A0AAD9ENC3"/>
<sequence length="109" mass="11890">MPGLISTRTAPSLSKKPPWLRVPLAASASLPPVQLQTRRGEAVRGCICSAVQCSRVPNVRPPPALSTSERKAKVRSGSYFLITKYLLMELTLGLAVTFQQNHISSRCLM</sequence>
<gene>
    <name evidence="1" type="ORF">CCHR01_02478</name>
</gene>
<name>A0AAD9ENC3_9PEZI</name>
<keyword evidence="2" id="KW-1185">Reference proteome</keyword>
<dbReference type="EMBL" id="JAQOWY010000029">
    <property type="protein sequence ID" value="KAK1854925.1"/>
    <property type="molecule type" value="Genomic_DNA"/>
</dbReference>
<evidence type="ECO:0000313" key="1">
    <source>
        <dbReference type="EMBL" id="KAK1854925.1"/>
    </source>
</evidence>
<reference evidence="1" key="1">
    <citation type="submission" date="2023-01" db="EMBL/GenBank/DDBJ databases">
        <title>Colletotrichum chrysophilum M932 genome sequence.</title>
        <authorList>
            <person name="Baroncelli R."/>
        </authorList>
    </citation>
    <scope>NUCLEOTIDE SEQUENCE</scope>
    <source>
        <strain evidence="1">M932</strain>
    </source>
</reference>